<keyword evidence="3" id="KW-1185">Reference proteome</keyword>
<dbReference type="AlphaFoldDB" id="A0A8I0AGB9"/>
<proteinExistence type="predicted"/>
<organism evidence="2 3">
    <name type="scientific">Blautia segnis</name>
    <dbReference type="NCBI Taxonomy" id="2763030"/>
    <lineage>
        <taxon>Bacteria</taxon>
        <taxon>Bacillati</taxon>
        <taxon>Bacillota</taxon>
        <taxon>Clostridia</taxon>
        <taxon>Lachnospirales</taxon>
        <taxon>Lachnospiraceae</taxon>
        <taxon>Blautia</taxon>
    </lineage>
</organism>
<dbReference type="GO" id="GO:0016787">
    <property type="term" value="F:hydrolase activity"/>
    <property type="evidence" value="ECO:0007669"/>
    <property type="project" value="UniProtKB-KW"/>
</dbReference>
<dbReference type="PANTHER" id="PTHR43383">
    <property type="entry name" value="NODULIN 6"/>
    <property type="match status" value="1"/>
</dbReference>
<gene>
    <name evidence="2" type="ORF">H8S54_03375</name>
</gene>
<dbReference type="Gene3D" id="3.20.20.140">
    <property type="entry name" value="Metal-dependent hydrolases"/>
    <property type="match status" value="1"/>
</dbReference>
<evidence type="ECO:0000313" key="3">
    <source>
        <dbReference type="Proteomes" id="UP000652847"/>
    </source>
</evidence>
<dbReference type="RefSeq" id="WP_186900924.1">
    <property type="nucleotide sequence ID" value="NZ_JACOOT010000008.1"/>
</dbReference>
<protein>
    <submittedName>
        <fullName evidence="2">Amidohydrolase family protein</fullName>
    </submittedName>
</protein>
<dbReference type="PANTHER" id="PTHR43383:SF2">
    <property type="entry name" value="AMIDOHYDROLASE 2 FAMILY PROTEIN"/>
    <property type="match status" value="1"/>
</dbReference>
<dbReference type="InterPro" id="IPR032466">
    <property type="entry name" value="Metal_Hydrolase"/>
</dbReference>
<accession>A0A8I0AGB9</accession>
<dbReference type="EMBL" id="JACOOT010000008">
    <property type="protein sequence ID" value="MBC5650190.1"/>
    <property type="molecule type" value="Genomic_DNA"/>
</dbReference>
<dbReference type="Pfam" id="PF04909">
    <property type="entry name" value="Amidohydro_2"/>
    <property type="match status" value="1"/>
</dbReference>
<feature type="domain" description="Amidohydrolase-related" evidence="1">
    <location>
        <begin position="215"/>
        <end position="388"/>
    </location>
</feature>
<reference evidence="2 3" key="1">
    <citation type="submission" date="2020-08" db="EMBL/GenBank/DDBJ databases">
        <title>Genome public.</title>
        <authorList>
            <person name="Liu C."/>
            <person name="Sun Q."/>
        </authorList>
    </citation>
    <scope>NUCLEOTIDE SEQUENCE [LARGE SCALE GENOMIC DNA]</scope>
    <source>
        <strain evidence="2 3">BX17</strain>
    </source>
</reference>
<evidence type="ECO:0000313" key="2">
    <source>
        <dbReference type="EMBL" id="MBC5650190.1"/>
    </source>
</evidence>
<dbReference type="Proteomes" id="UP000652847">
    <property type="component" value="Unassembled WGS sequence"/>
</dbReference>
<keyword evidence="2" id="KW-0378">Hydrolase</keyword>
<sequence length="389" mass="44813">MKLDFTELPVVDAHAHPFMPSREKKVYGRRYILSSDRYSKVEQETVSSTLAYRMILREMARISGLSKDAPDEEIIAARNAMARKDYKAFVELLFRDAGIETFLNETGFPVQGARLREEEVNAFCQATENIDVREIIRLEMTCNHLVEDSQEMLTFQEFLDAFHKQMRNRIAHGRVAALKTVIGYFTGLEILNPTWEEAERSFLSFYYGKEKERWIQKPFRDYMVFEFVKICQEYHLPLQIHTGAGDPPSCDLRLMRPSLLYEFMNREDTGKIPIVLLHGGYPFVEEMAFMVNGYANVWTDVSSMTADDSIAVERALPMLLEKVPLKRLMYGSDGAGDVDPIWFAAVNFKKVLGRVFDSLVERDVLGVSYARQAAGWILSENAKELYKLK</sequence>
<evidence type="ECO:0000259" key="1">
    <source>
        <dbReference type="Pfam" id="PF04909"/>
    </source>
</evidence>
<name>A0A8I0AGB9_9FIRM</name>
<comment type="caution">
    <text evidence="2">The sequence shown here is derived from an EMBL/GenBank/DDBJ whole genome shotgun (WGS) entry which is preliminary data.</text>
</comment>
<dbReference type="SUPFAM" id="SSF51556">
    <property type="entry name" value="Metallo-dependent hydrolases"/>
    <property type="match status" value="1"/>
</dbReference>
<dbReference type="InterPro" id="IPR006680">
    <property type="entry name" value="Amidohydro-rel"/>
</dbReference>